<keyword evidence="3" id="KW-0808">Transferase</keyword>
<accession>A0A9P1FYD8</accession>
<organism evidence="2">
    <name type="scientific">Cladocopium goreaui</name>
    <dbReference type="NCBI Taxonomy" id="2562237"/>
    <lineage>
        <taxon>Eukaryota</taxon>
        <taxon>Sar</taxon>
        <taxon>Alveolata</taxon>
        <taxon>Dinophyceae</taxon>
        <taxon>Suessiales</taxon>
        <taxon>Symbiodiniaceae</taxon>
        <taxon>Cladocopium</taxon>
    </lineage>
</organism>
<evidence type="ECO:0000313" key="4">
    <source>
        <dbReference type="Proteomes" id="UP001152797"/>
    </source>
</evidence>
<name>A0A9P1FYD8_9DINO</name>
<protein>
    <submittedName>
        <fullName evidence="3">Alpha N-terminal protein methyltransferase 1 (X-Pro-Lys N-terminal protein methyltransferase 1)</fullName>
    </submittedName>
</protein>
<feature type="transmembrane region" description="Helical" evidence="1">
    <location>
        <begin position="236"/>
        <end position="259"/>
    </location>
</feature>
<keyword evidence="1" id="KW-1133">Transmembrane helix</keyword>
<keyword evidence="3" id="KW-0489">Methyltransferase</keyword>
<reference evidence="2" key="1">
    <citation type="submission" date="2022-10" db="EMBL/GenBank/DDBJ databases">
        <authorList>
            <person name="Chen Y."/>
            <person name="Dougan E. K."/>
            <person name="Chan C."/>
            <person name="Rhodes N."/>
            <person name="Thang M."/>
        </authorList>
    </citation>
    <scope>NUCLEOTIDE SEQUENCE</scope>
</reference>
<dbReference type="Proteomes" id="UP001152797">
    <property type="component" value="Unassembled WGS sequence"/>
</dbReference>
<evidence type="ECO:0000313" key="2">
    <source>
        <dbReference type="EMBL" id="CAI3991235.1"/>
    </source>
</evidence>
<keyword evidence="4" id="KW-1185">Reference proteome</keyword>
<evidence type="ECO:0000256" key="1">
    <source>
        <dbReference type="SAM" id="Phobius"/>
    </source>
</evidence>
<dbReference type="OrthoDB" id="193787at2759"/>
<reference evidence="3 4" key="2">
    <citation type="submission" date="2024-05" db="EMBL/GenBank/DDBJ databases">
        <authorList>
            <person name="Chen Y."/>
            <person name="Shah S."/>
            <person name="Dougan E. K."/>
            <person name="Thang M."/>
            <person name="Chan C."/>
        </authorList>
    </citation>
    <scope>NUCLEOTIDE SEQUENCE [LARGE SCALE GENOMIC DNA]</scope>
</reference>
<feature type="transmembrane region" description="Helical" evidence="1">
    <location>
        <begin position="412"/>
        <end position="433"/>
    </location>
</feature>
<sequence>MPKGRSPCLHATRWRGLKGCRSTRAFASQVGHVGHAAKPKAVSVQTELKRMKYFDSLKRKLKDWCSSNGCKRYPSLAFERWWYSAMSFDFQDDPLLPVPASSQDPALLADLEQVDFSPAEAKEMIRRLHSSSSAAARNLVKLKGSEAPLLVEVQHLDGEEVLLSCQEVSARLSLPAYKKLQQLYQLNSAKELANEAALASFHQAALVLALRYQSLGGVGFQLALPPPAWKVLEEDFGVFVVATLVALVTFSVSFVPGVLPGSRHQRGNRSGTAALPWDAEGNAKGERAWASLARAYPGAAQTGKFLGADCSKGTIIGRYERLGGVLGADVALQMVEKEPVLLLGDTSVQERSFQYLTGLEEESQKGLALEAVQKNPRLLTIPAFEYERTKPSLDSLNTAATAIDFLRPLGEVGLAIVIFGSFVALLLVLRPLIYGVGGGPSLLGSITGSLPPIPKPWEIAESYGINLASFVALIPISQVISAFSKQMK</sequence>
<evidence type="ECO:0000313" key="3">
    <source>
        <dbReference type="EMBL" id="CAL4778547.1"/>
    </source>
</evidence>
<dbReference type="GO" id="GO:0032259">
    <property type="term" value="P:methylation"/>
    <property type="evidence" value="ECO:0007669"/>
    <property type="project" value="UniProtKB-KW"/>
</dbReference>
<comment type="caution">
    <text evidence="2">The sequence shown here is derived from an EMBL/GenBank/DDBJ whole genome shotgun (WGS) entry which is preliminary data.</text>
</comment>
<dbReference type="EMBL" id="CAMXCT020001563">
    <property type="protein sequence ID" value="CAL1144610.1"/>
    <property type="molecule type" value="Genomic_DNA"/>
</dbReference>
<proteinExistence type="predicted"/>
<keyword evidence="1" id="KW-0812">Transmembrane</keyword>
<dbReference type="EMBL" id="CAMXCT030001563">
    <property type="protein sequence ID" value="CAL4778547.1"/>
    <property type="molecule type" value="Genomic_DNA"/>
</dbReference>
<gene>
    <name evidence="2" type="ORF">C1SCF055_LOCUS18158</name>
</gene>
<keyword evidence="1" id="KW-0472">Membrane</keyword>
<dbReference type="AlphaFoldDB" id="A0A9P1FYD8"/>
<dbReference type="GO" id="GO:0008168">
    <property type="term" value="F:methyltransferase activity"/>
    <property type="evidence" value="ECO:0007669"/>
    <property type="project" value="UniProtKB-KW"/>
</dbReference>
<feature type="transmembrane region" description="Helical" evidence="1">
    <location>
        <begin position="463"/>
        <end position="483"/>
    </location>
</feature>
<dbReference type="EMBL" id="CAMXCT010001563">
    <property type="protein sequence ID" value="CAI3991235.1"/>
    <property type="molecule type" value="Genomic_DNA"/>
</dbReference>